<feature type="transmembrane region" description="Helical" evidence="1">
    <location>
        <begin position="133"/>
        <end position="151"/>
    </location>
</feature>
<dbReference type="AlphaFoldDB" id="A0A937D7B7"/>
<feature type="transmembrane region" description="Helical" evidence="1">
    <location>
        <begin position="196"/>
        <end position="222"/>
    </location>
</feature>
<evidence type="ECO:0000313" key="2">
    <source>
        <dbReference type="EMBL" id="MBL0421853.1"/>
    </source>
</evidence>
<name>A0A937D7B7_9BURK</name>
<accession>A0A937D7B7</accession>
<comment type="caution">
    <text evidence="2">The sequence shown here is derived from an EMBL/GenBank/DDBJ whole genome shotgun (WGS) entry which is preliminary data.</text>
</comment>
<keyword evidence="1" id="KW-1133">Transmembrane helix</keyword>
<gene>
    <name evidence="2" type="ORF">JI739_16005</name>
</gene>
<dbReference type="InterPro" id="IPR018688">
    <property type="entry name" value="PpoB2-like"/>
</dbReference>
<evidence type="ECO:0000256" key="1">
    <source>
        <dbReference type="SAM" id="Phobius"/>
    </source>
</evidence>
<dbReference type="Pfam" id="PF09948">
    <property type="entry name" value="PpoB2"/>
    <property type="match status" value="1"/>
</dbReference>
<reference evidence="2" key="1">
    <citation type="submission" date="2021-01" db="EMBL/GenBank/DDBJ databases">
        <title>Ramlibacter sp. strain AW1 16S ribosomal RNA gene Genome sequencing and assembly.</title>
        <authorList>
            <person name="Kang M."/>
        </authorList>
    </citation>
    <scope>NUCLEOTIDE SEQUENCE</scope>
    <source>
        <strain evidence="2">AW1</strain>
    </source>
</reference>
<feature type="transmembrane region" description="Helical" evidence="1">
    <location>
        <begin position="54"/>
        <end position="77"/>
    </location>
</feature>
<protein>
    <submittedName>
        <fullName evidence="2">DUF2182 domain-containing protein</fullName>
    </submittedName>
</protein>
<organism evidence="2 3">
    <name type="scientific">Ramlibacter aurantiacus</name>
    <dbReference type="NCBI Taxonomy" id="2801330"/>
    <lineage>
        <taxon>Bacteria</taxon>
        <taxon>Pseudomonadati</taxon>
        <taxon>Pseudomonadota</taxon>
        <taxon>Betaproteobacteria</taxon>
        <taxon>Burkholderiales</taxon>
        <taxon>Comamonadaceae</taxon>
        <taxon>Ramlibacter</taxon>
    </lineage>
</organism>
<dbReference type="Proteomes" id="UP000613011">
    <property type="component" value="Unassembled WGS sequence"/>
</dbReference>
<sequence length="258" mass="26930">MEPTHGSSVGSGAPVAAAIAALSIVGWAALAWLAFNMGHPLAQLTMPGWPQWGIANVVAVFLMWAVMMAAMMLPSALPMTLTFVRLSAREGKAARGHLFVAAYLVVWVGFSIAATALQWVLQAADWVDPMIVSTSRPLTVALLLLAGAYQFSPLKKMCLSRCRTPMAFLIGSWRPGARGAFEMGLRHGALCTGCCWPLMALLFVGGAMNLAWVAALAVAVAIEKLAPHGDRIAALLGVVLIAAGLARLVGVSTGLGVG</sequence>
<dbReference type="RefSeq" id="WP_201684935.1">
    <property type="nucleotide sequence ID" value="NZ_JAEQNA010000006.1"/>
</dbReference>
<keyword evidence="3" id="KW-1185">Reference proteome</keyword>
<dbReference type="EMBL" id="JAEQNA010000006">
    <property type="protein sequence ID" value="MBL0421853.1"/>
    <property type="molecule type" value="Genomic_DNA"/>
</dbReference>
<proteinExistence type="predicted"/>
<feature type="transmembrane region" description="Helical" evidence="1">
    <location>
        <begin position="234"/>
        <end position="257"/>
    </location>
</feature>
<feature type="transmembrane region" description="Helical" evidence="1">
    <location>
        <begin position="12"/>
        <end position="34"/>
    </location>
</feature>
<feature type="transmembrane region" description="Helical" evidence="1">
    <location>
        <begin position="98"/>
        <end position="121"/>
    </location>
</feature>
<keyword evidence="1" id="KW-0812">Transmembrane</keyword>
<keyword evidence="1" id="KW-0472">Membrane</keyword>
<evidence type="ECO:0000313" key="3">
    <source>
        <dbReference type="Proteomes" id="UP000613011"/>
    </source>
</evidence>